<feature type="compositionally biased region" description="Basic and acidic residues" evidence="4">
    <location>
        <begin position="101"/>
        <end position="117"/>
    </location>
</feature>
<dbReference type="Gene3D" id="3.40.710.10">
    <property type="entry name" value="DD-peptidase/beta-lactamase superfamily"/>
    <property type="match status" value="1"/>
</dbReference>
<dbReference type="SUPFAM" id="SSF56601">
    <property type="entry name" value="beta-lactamase/transpeptidase-like"/>
    <property type="match status" value="1"/>
</dbReference>
<feature type="region of interest" description="Disordered" evidence="4">
    <location>
        <begin position="1"/>
        <end position="188"/>
    </location>
</feature>
<evidence type="ECO:0000256" key="4">
    <source>
        <dbReference type="SAM" id="MobiDB-lite"/>
    </source>
</evidence>
<comment type="caution">
    <text evidence="8">The sequence shown here is derived from an EMBL/GenBank/DDBJ whole genome shotgun (WGS) entry which is preliminary data.</text>
</comment>
<dbReference type="InterPro" id="IPR001460">
    <property type="entry name" value="PCN-bd_Tpept"/>
</dbReference>
<proteinExistence type="inferred from homology"/>
<dbReference type="SUPFAM" id="SSF56519">
    <property type="entry name" value="Penicillin binding protein dimerisation domain"/>
    <property type="match status" value="1"/>
</dbReference>
<dbReference type="Gene3D" id="3.30.450.330">
    <property type="match status" value="1"/>
</dbReference>
<evidence type="ECO:0000259" key="7">
    <source>
        <dbReference type="Pfam" id="PF03717"/>
    </source>
</evidence>
<dbReference type="InterPro" id="IPR012338">
    <property type="entry name" value="Beta-lactam/transpept-like"/>
</dbReference>
<evidence type="ECO:0000256" key="2">
    <source>
        <dbReference type="ARBA" id="ARBA00007171"/>
    </source>
</evidence>
<reference evidence="9" key="1">
    <citation type="journal article" date="2019" name="Int. J. Syst. Evol. Microbiol.">
        <title>The Global Catalogue of Microorganisms (GCM) 10K type strain sequencing project: providing services to taxonomists for standard genome sequencing and annotation.</title>
        <authorList>
            <consortium name="The Broad Institute Genomics Platform"/>
            <consortium name="The Broad Institute Genome Sequencing Center for Infectious Disease"/>
            <person name="Wu L."/>
            <person name="Ma J."/>
        </authorList>
    </citation>
    <scope>NUCLEOTIDE SEQUENCE [LARGE SCALE GENOMIC DNA]</scope>
    <source>
        <strain evidence="9">IBRC-M 10908</strain>
    </source>
</reference>
<sequence length="755" mass="80868">MAPSDDNSQREPSSISRARRYSPRGKTLRESNPNQRKRTSAQREEPPAPADGDPRAERRRRAAERSRRRREAEAAEAPPSAPADTGRRSGKTASGTRKRPPRQESDGASRPAGERRRASGSTAAPKKRAPKQGSPKKRAPKQGPPGTKRKTQSPTASRSPRAPKTAPRPRRERTQVRSLHGHPQMGDPRRRMKIMATFVILLLVVSGARLIQLQLFDAARYAEAAHAQRLTVEPVPAARGTVLDRNGNRLVYTVDANYIGVDPQMVEGDPGELAAQLAPLVGRPASELEPLIATDTSPDGKEVRFAYLQRGVDTAIGKKIEAMENPGLVVGHDARRVAHGRDLAANILGFTNIDGQGMAGMEASYDDWLAGKDGEISYERSADGKRIPGAFYREDPAEPGRDLDLTIDWDLQYQTQQILEDAMDDSSGKWGSAIVMDSATGEVLAMASSPTYDAADPGDLKDAQMRDYATGQVNDPGSIHKAITFAAALNEGVIGPDESWYVDQTINKGGTVYQDTYPHGGAELRVEGMLAQSSNVGTIEAADRLGAEALYEYQQEFGLGKPTGVGMPGEAPGMLLPPDEWSGTSYGSIPIGHENTASLIQMAAAYNVIANDGVYKQPNLVTGEAAGEKSGHDGDRVLKAETAEEMQHLLQAPIYADTGTGKNAALDGYAIAGKTGTGKLVQDGEYQPGSVASFAGFGPADGDARYVVAVSIYDPSNQGGGAVTGKAFGELNEMALQYYGVKPDPEASPEFREFA</sequence>
<keyword evidence="9" id="KW-1185">Reference proteome</keyword>
<feature type="compositionally biased region" description="Basic and acidic residues" evidence="4">
    <location>
        <begin position="41"/>
        <end position="56"/>
    </location>
</feature>
<accession>A0ABV8U0I4</accession>
<evidence type="ECO:0000313" key="9">
    <source>
        <dbReference type="Proteomes" id="UP001595823"/>
    </source>
</evidence>
<feature type="domain" description="Penicillin-binding protein transpeptidase" evidence="6">
    <location>
        <begin position="431"/>
        <end position="731"/>
    </location>
</feature>
<dbReference type="Pfam" id="PF00905">
    <property type="entry name" value="Transpeptidase"/>
    <property type="match status" value="1"/>
</dbReference>
<keyword evidence="5" id="KW-0812">Transmembrane</keyword>
<dbReference type="PANTHER" id="PTHR30627:SF1">
    <property type="entry name" value="PEPTIDOGLYCAN D,D-TRANSPEPTIDASE FTSI"/>
    <property type="match status" value="1"/>
</dbReference>
<dbReference type="Gene3D" id="3.90.1310.10">
    <property type="entry name" value="Penicillin-binding protein 2a (Domain 2)"/>
    <property type="match status" value="1"/>
</dbReference>
<keyword evidence="5" id="KW-1133">Transmembrane helix</keyword>
<evidence type="ECO:0000256" key="3">
    <source>
        <dbReference type="ARBA" id="ARBA00023136"/>
    </source>
</evidence>
<dbReference type="InterPro" id="IPR036138">
    <property type="entry name" value="PBP_dimer_sf"/>
</dbReference>
<dbReference type="InterPro" id="IPR005311">
    <property type="entry name" value="PBP_dimer"/>
</dbReference>
<feature type="compositionally biased region" description="Basic residues" evidence="4">
    <location>
        <begin position="125"/>
        <end position="140"/>
    </location>
</feature>
<dbReference type="Pfam" id="PF03717">
    <property type="entry name" value="PBP_dimer"/>
    <property type="match status" value="1"/>
</dbReference>
<comment type="similarity">
    <text evidence="2">Belongs to the transpeptidase family.</text>
</comment>
<comment type="subcellular location">
    <subcellularLocation>
        <location evidence="1">Membrane</location>
    </subcellularLocation>
</comment>
<evidence type="ECO:0000256" key="5">
    <source>
        <dbReference type="SAM" id="Phobius"/>
    </source>
</evidence>
<keyword evidence="3 5" id="KW-0472">Membrane</keyword>
<dbReference type="Proteomes" id="UP001595823">
    <property type="component" value="Unassembled WGS sequence"/>
</dbReference>
<protein>
    <submittedName>
        <fullName evidence="8">Penicillin-binding transpeptidase domain-containing protein</fullName>
    </submittedName>
</protein>
<evidence type="ECO:0000259" key="6">
    <source>
        <dbReference type="Pfam" id="PF00905"/>
    </source>
</evidence>
<dbReference type="EMBL" id="JBHSDK010000018">
    <property type="protein sequence ID" value="MFC4336321.1"/>
    <property type="molecule type" value="Genomic_DNA"/>
</dbReference>
<feature type="transmembrane region" description="Helical" evidence="5">
    <location>
        <begin position="194"/>
        <end position="211"/>
    </location>
</feature>
<feature type="compositionally biased region" description="Basic residues" evidence="4">
    <location>
        <begin position="57"/>
        <end position="69"/>
    </location>
</feature>
<dbReference type="InterPro" id="IPR050515">
    <property type="entry name" value="Beta-lactam/transpept"/>
</dbReference>
<evidence type="ECO:0000313" key="8">
    <source>
        <dbReference type="EMBL" id="MFC4336321.1"/>
    </source>
</evidence>
<name>A0ABV8U0I4_9ACTN</name>
<organism evidence="8 9">
    <name type="scientific">Salininema proteolyticum</name>
    <dbReference type="NCBI Taxonomy" id="1607685"/>
    <lineage>
        <taxon>Bacteria</taxon>
        <taxon>Bacillati</taxon>
        <taxon>Actinomycetota</taxon>
        <taxon>Actinomycetes</taxon>
        <taxon>Glycomycetales</taxon>
        <taxon>Glycomycetaceae</taxon>
        <taxon>Salininema</taxon>
    </lineage>
</organism>
<dbReference type="PANTHER" id="PTHR30627">
    <property type="entry name" value="PEPTIDOGLYCAN D,D-TRANSPEPTIDASE"/>
    <property type="match status" value="1"/>
</dbReference>
<gene>
    <name evidence="8" type="ORF">ACFPET_14030</name>
</gene>
<dbReference type="RefSeq" id="WP_380622124.1">
    <property type="nucleotide sequence ID" value="NZ_JBHSDK010000018.1"/>
</dbReference>
<feature type="compositionally biased region" description="Low complexity" evidence="4">
    <location>
        <begin position="156"/>
        <end position="165"/>
    </location>
</feature>
<evidence type="ECO:0000256" key="1">
    <source>
        <dbReference type="ARBA" id="ARBA00004370"/>
    </source>
</evidence>
<feature type="domain" description="Penicillin-binding protein dimerisation" evidence="7">
    <location>
        <begin position="235"/>
        <end position="387"/>
    </location>
</feature>